<feature type="transmembrane region" description="Helical" evidence="1">
    <location>
        <begin position="15"/>
        <end position="37"/>
    </location>
</feature>
<sequence length="50" mass="5483">MTISAFLLSRLGQGYNSIVILLALELVLAGLAATRFLEGMAEKRFRGIEQ</sequence>
<reference evidence="2" key="1">
    <citation type="journal article" date="2014" name="Gene">
        <title>Genome-guided analysis of transformation efficiency and carbon dioxide assimilation by Moorella thermoacetica Y72.</title>
        <authorList>
            <person name="Tsukahara K."/>
            <person name="Kita A."/>
            <person name="Nakashimada Y."/>
            <person name="Hoshino T."/>
            <person name="Murakami K."/>
        </authorList>
    </citation>
    <scope>NUCLEOTIDE SEQUENCE [LARGE SCALE GENOMIC DNA]</scope>
    <source>
        <strain evidence="2">Y72</strain>
    </source>
</reference>
<keyword evidence="1" id="KW-0472">Membrane</keyword>
<accession>A0A0S6UAH9</accession>
<organism evidence="2">
    <name type="scientific">Moorella thermoacetica Y72</name>
    <dbReference type="NCBI Taxonomy" id="1325331"/>
    <lineage>
        <taxon>Bacteria</taxon>
        <taxon>Bacillati</taxon>
        <taxon>Bacillota</taxon>
        <taxon>Clostridia</taxon>
        <taxon>Neomoorellales</taxon>
        <taxon>Neomoorellaceae</taxon>
        <taxon>Neomoorella</taxon>
    </lineage>
</organism>
<gene>
    <name evidence="2" type="ORF">MTY_0614</name>
</gene>
<dbReference type="Proteomes" id="UP000063718">
    <property type="component" value="Unassembled WGS sequence"/>
</dbReference>
<dbReference type="RefSeq" id="WP_236713206.1">
    <property type="nucleotide sequence ID" value="NZ_DF238840.1"/>
</dbReference>
<dbReference type="AlphaFoldDB" id="A0A0S6UAH9"/>
<proteinExistence type="predicted"/>
<evidence type="ECO:0000313" key="2">
    <source>
        <dbReference type="EMBL" id="GAF25284.1"/>
    </source>
</evidence>
<protein>
    <submittedName>
        <fullName evidence="2">Uncharacterized protein</fullName>
    </submittedName>
</protein>
<keyword evidence="1" id="KW-1133">Transmembrane helix</keyword>
<dbReference type="EMBL" id="DF238840">
    <property type="protein sequence ID" value="GAF25284.1"/>
    <property type="molecule type" value="Genomic_DNA"/>
</dbReference>
<name>A0A0S6UAH9_NEOTH</name>
<keyword evidence="1" id="KW-0812">Transmembrane</keyword>
<evidence type="ECO:0000256" key="1">
    <source>
        <dbReference type="SAM" id="Phobius"/>
    </source>
</evidence>